<accession>A0A3L8DJ59</accession>
<evidence type="ECO:0000256" key="8">
    <source>
        <dbReference type="ARBA" id="ARBA00045743"/>
    </source>
</evidence>
<comment type="pathway">
    <text evidence="2">Carbohydrate metabolism; galactose metabolism.</text>
</comment>
<evidence type="ECO:0000256" key="1">
    <source>
        <dbReference type="ARBA" id="ARBA00001712"/>
    </source>
</evidence>
<evidence type="ECO:0000256" key="6">
    <source>
        <dbReference type="ARBA" id="ARBA00023277"/>
    </source>
</evidence>
<dbReference type="OrthoDB" id="274691at2759"/>
<comment type="function">
    <text evidence="8">Mutarotase that catalyzes the interconversion of beta-D-galactose and alpha-D-galactose during galactose metabolism. Beta-D-galactose is metabolized in the liver into glucose 1-phosphate, the primary metabolic fuel, by the action of four enzymes that constitute the Leloir pathway: GALM, GALK1 (galactokinase), GALT (galactose-1-phosphate uridylyltransferase) and GALE (UDP-galactose-4'-epimerase). Involved in the maintenance of the equilibrium between the beta- and alpha-anomers of galactose, therefore ensuring a sufficient supply of the alpha-anomer for GALK1. Also active on D-glucose although shows a preference for galactose over glucose.</text>
</comment>
<dbReference type="SUPFAM" id="SSF74650">
    <property type="entry name" value="Galactose mutarotase-like"/>
    <property type="match status" value="1"/>
</dbReference>
<dbReference type="PANTHER" id="PTHR10091:SF0">
    <property type="entry name" value="GALACTOSE MUTAROTASE"/>
    <property type="match status" value="1"/>
</dbReference>
<evidence type="ECO:0000256" key="2">
    <source>
        <dbReference type="ARBA" id="ARBA00004947"/>
    </source>
</evidence>
<dbReference type="UniPathway" id="UPA00214"/>
<comment type="catalytic activity">
    <reaction evidence="1">
        <text>alpha-D-galactose = beta-D-galactose</text>
        <dbReference type="Rhea" id="RHEA:28675"/>
        <dbReference type="ChEBI" id="CHEBI:27667"/>
        <dbReference type="ChEBI" id="CHEBI:28061"/>
        <dbReference type="EC" id="5.1.3.3"/>
    </reaction>
    <physiologicalReaction direction="right-to-left" evidence="1">
        <dbReference type="Rhea" id="RHEA:28677"/>
    </physiologicalReaction>
</comment>
<dbReference type="Gene3D" id="2.70.98.10">
    <property type="match status" value="2"/>
</dbReference>
<dbReference type="InterPro" id="IPR011013">
    <property type="entry name" value="Gal_mutarotase_sf_dom"/>
</dbReference>
<dbReference type="GO" id="GO:0006006">
    <property type="term" value="P:glucose metabolic process"/>
    <property type="evidence" value="ECO:0007669"/>
    <property type="project" value="TreeGrafter"/>
</dbReference>
<evidence type="ECO:0000256" key="5">
    <source>
        <dbReference type="ARBA" id="ARBA00023235"/>
    </source>
</evidence>
<dbReference type="EMBL" id="QOIP01000007">
    <property type="protein sequence ID" value="RLU20242.1"/>
    <property type="molecule type" value="Genomic_DNA"/>
</dbReference>
<comment type="similarity">
    <text evidence="3">Belongs to the aldose epimerase family.</text>
</comment>
<evidence type="ECO:0000256" key="3">
    <source>
        <dbReference type="ARBA" id="ARBA00006206"/>
    </source>
</evidence>
<dbReference type="InterPro" id="IPR008183">
    <property type="entry name" value="Aldose_1/G6P_1-epimerase"/>
</dbReference>
<dbReference type="InterPro" id="IPR014718">
    <property type="entry name" value="GH-type_carb-bd"/>
</dbReference>
<evidence type="ECO:0000256" key="4">
    <source>
        <dbReference type="ARBA" id="ARBA00021023"/>
    </source>
</evidence>
<keyword evidence="6" id="KW-0119">Carbohydrate metabolism</keyword>
<name>A0A3L8DJ59_OOCBI</name>
<dbReference type="Pfam" id="PF01263">
    <property type="entry name" value="Aldose_epim"/>
    <property type="match status" value="2"/>
</dbReference>
<evidence type="ECO:0000256" key="7">
    <source>
        <dbReference type="ARBA" id="ARBA00032729"/>
    </source>
</evidence>
<dbReference type="Proteomes" id="UP000279307">
    <property type="component" value="Chromosome 7"/>
</dbReference>
<dbReference type="AlphaFoldDB" id="A0A3L8DJ59"/>
<gene>
    <name evidence="9" type="ORF">DMN91_006849</name>
</gene>
<reference evidence="9" key="1">
    <citation type="journal article" date="2018" name="Genome Res.">
        <title>The genomic architecture and molecular evolution of ant odorant receptors.</title>
        <authorList>
            <person name="McKenzie S.K."/>
            <person name="Kronauer D.J.C."/>
        </authorList>
    </citation>
    <scope>NUCLEOTIDE SEQUENCE [LARGE SCALE GENOMIC DNA]</scope>
    <source>
        <strain evidence="9">Clonal line C1</strain>
    </source>
</reference>
<dbReference type="InterPro" id="IPR047215">
    <property type="entry name" value="Galactose_mutarotase-like"/>
</dbReference>
<keyword evidence="5" id="KW-0413">Isomerase</keyword>
<dbReference type="GO" id="GO:0004034">
    <property type="term" value="F:aldose 1-epimerase activity"/>
    <property type="evidence" value="ECO:0007669"/>
    <property type="project" value="UniProtKB-EC"/>
</dbReference>
<evidence type="ECO:0000313" key="9">
    <source>
        <dbReference type="EMBL" id="RLU20242.1"/>
    </source>
</evidence>
<dbReference type="PANTHER" id="PTHR10091">
    <property type="entry name" value="ALDOSE-1-EPIMERASE"/>
    <property type="match status" value="1"/>
</dbReference>
<sequence length="409" mass="46002">MSFGDTLIEEDGFGFVPRSRNAAFGKSCEIVRRYTMINKHQAIVRLISWGASIQSIKIPNRDGKLADVVLGFDDLDGYLKNRYMGSIIGRVAGRISGGLDNADVTYFLQPIAKLLKLLLVLFVVFFDEVMSHLSRANSEGYSGDVLTQVNYTWTDDNQLHINIRATTTMPTPINVTNYCLFNLAGHGTGSKELEQHVLTVNADSWTLMDLRNNLPTGVISPVDCTAFELRVPAQLNRRRLYNIPGGGYDHNLCINSPNSWCYRFHARILHPPSGRFLEVYSNHPGLQVYTGNQLPHPERVYPPDLKNCDWEGGENAKINSSKLVNTKWDFEITNNIIPKKKAKEIQNARTKEIYGKGGIPYRCYGGFALSPQNYPGTVNIEHFPSCILYPGKIYVHDMSYKFGVKLSNN</sequence>
<dbReference type="GO" id="GO:0030246">
    <property type="term" value="F:carbohydrate binding"/>
    <property type="evidence" value="ECO:0007669"/>
    <property type="project" value="InterPro"/>
</dbReference>
<dbReference type="GO" id="GO:0033499">
    <property type="term" value="P:galactose catabolic process via UDP-galactose, Leloir pathway"/>
    <property type="evidence" value="ECO:0007669"/>
    <property type="project" value="TreeGrafter"/>
</dbReference>
<organism evidence="9">
    <name type="scientific">Ooceraea biroi</name>
    <name type="common">Clonal raider ant</name>
    <name type="synonym">Cerapachys biroi</name>
    <dbReference type="NCBI Taxonomy" id="2015173"/>
    <lineage>
        <taxon>Eukaryota</taxon>
        <taxon>Metazoa</taxon>
        <taxon>Ecdysozoa</taxon>
        <taxon>Arthropoda</taxon>
        <taxon>Hexapoda</taxon>
        <taxon>Insecta</taxon>
        <taxon>Pterygota</taxon>
        <taxon>Neoptera</taxon>
        <taxon>Endopterygota</taxon>
        <taxon>Hymenoptera</taxon>
        <taxon>Apocrita</taxon>
        <taxon>Aculeata</taxon>
        <taxon>Formicoidea</taxon>
        <taxon>Formicidae</taxon>
        <taxon>Dorylinae</taxon>
        <taxon>Ooceraea</taxon>
    </lineage>
</organism>
<reference evidence="9" key="2">
    <citation type="submission" date="2018-07" db="EMBL/GenBank/DDBJ databases">
        <authorList>
            <person name="Mckenzie S.K."/>
            <person name="Kronauer D.J.C."/>
        </authorList>
    </citation>
    <scope>NUCLEOTIDE SEQUENCE</scope>
    <source>
        <strain evidence="9">Clonal line C1</strain>
    </source>
</reference>
<dbReference type="CDD" id="cd09019">
    <property type="entry name" value="galactose_mutarotase_like"/>
    <property type="match status" value="1"/>
</dbReference>
<proteinExistence type="inferred from homology"/>
<comment type="caution">
    <text evidence="9">The sequence shown here is derived from an EMBL/GenBank/DDBJ whole genome shotgun (WGS) entry which is preliminary data.</text>
</comment>
<protein>
    <recommendedName>
        <fullName evidence="4">Galactose mutarotase</fullName>
    </recommendedName>
    <alternativeName>
        <fullName evidence="7">Aldose 1-epimerase</fullName>
    </alternativeName>
</protein>